<dbReference type="SUPFAM" id="SSF53167">
    <property type="entry name" value="Purine and uridine phosphorylases"/>
    <property type="match status" value="1"/>
</dbReference>
<dbReference type="Gene3D" id="3.40.50.1580">
    <property type="entry name" value="Nucleoside phosphorylase domain"/>
    <property type="match status" value="1"/>
</dbReference>
<protein>
    <recommendedName>
        <fullName evidence="3">Nucleoside phosphorylase domain-containing protein</fullName>
    </recommendedName>
</protein>
<accession>A0AAN7AYY4</accession>
<evidence type="ECO:0000313" key="1">
    <source>
        <dbReference type="EMBL" id="KAK4202390.1"/>
    </source>
</evidence>
<reference evidence="1" key="2">
    <citation type="submission" date="2023-05" db="EMBL/GenBank/DDBJ databases">
        <authorList>
            <consortium name="Lawrence Berkeley National Laboratory"/>
            <person name="Steindorff A."/>
            <person name="Hensen N."/>
            <person name="Bonometti L."/>
            <person name="Westerberg I."/>
            <person name="Brannstrom I.O."/>
            <person name="Guillou S."/>
            <person name="Cros-Aarteil S."/>
            <person name="Calhoun S."/>
            <person name="Haridas S."/>
            <person name="Kuo A."/>
            <person name="Mondo S."/>
            <person name="Pangilinan J."/>
            <person name="Riley R."/>
            <person name="Labutti K."/>
            <person name="Andreopoulos B."/>
            <person name="Lipzen A."/>
            <person name="Chen C."/>
            <person name="Yanf M."/>
            <person name="Daum C."/>
            <person name="Ng V."/>
            <person name="Clum A."/>
            <person name="Ohm R."/>
            <person name="Martin F."/>
            <person name="Silar P."/>
            <person name="Natvig D."/>
            <person name="Lalanne C."/>
            <person name="Gautier V."/>
            <person name="Ament-Velasquez S.L."/>
            <person name="Kruys A."/>
            <person name="Hutchinson M.I."/>
            <person name="Powell A.J."/>
            <person name="Barry K."/>
            <person name="Miller A.N."/>
            <person name="Grigoriev I.V."/>
            <person name="Debuchy R."/>
            <person name="Gladieux P."/>
            <person name="Thoren M.H."/>
            <person name="Johannesson H."/>
        </authorList>
    </citation>
    <scope>NUCLEOTIDE SEQUENCE</scope>
    <source>
        <strain evidence="1">CBS 315.58</strain>
    </source>
</reference>
<dbReference type="GO" id="GO:0009116">
    <property type="term" value="P:nucleoside metabolic process"/>
    <property type="evidence" value="ECO:0007669"/>
    <property type="project" value="InterPro"/>
</dbReference>
<organism evidence="1 2">
    <name type="scientific">Triangularia verruculosa</name>
    <dbReference type="NCBI Taxonomy" id="2587418"/>
    <lineage>
        <taxon>Eukaryota</taxon>
        <taxon>Fungi</taxon>
        <taxon>Dikarya</taxon>
        <taxon>Ascomycota</taxon>
        <taxon>Pezizomycotina</taxon>
        <taxon>Sordariomycetes</taxon>
        <taxon>Sordariomycetidae</taxon>
        <taxon>Sordariales</taxon>
        <taxon>Podosporaceae</taxon>
        <taxon>Triangularia</taxon>
    </lineage>
</organism>
<keyword evidence="2" id="KW-1185">Reference proteome</keyword>
<dbReference type="GO" id="GO:0003824">
    <property type="term" value="F:catalytic activity"/>
    <property type="evidence" value="ECO:0007669"/>
    <property type="project" value="InterPro"/>
</dbReference>
<reference evidence="1" key="1">
    <citation type="journal article" date="2023" name="Mol. Phylogenet. Evol.">
        <title>Genome-scale phylogeny and comparative genomics of the fungal order Sordariales.</title>
        <authorList>
            <person name="Hensen N."/>
            <person name="Bonometti L."/>
            <person name="Westerberg I."/>
            <person name="Brannstrom I.O."/>
            <person name="Guillou S."/>
            <person name="Cros-Aarteil S."/>
            <person name="Calhoun S."/>
            <person name="Haridas S."/>
            <person name="Kuo A."/>
            <person name="Mondo S."/>
            <person name="Pangilinan J."/>
            <person name="Riley R."/>
            <person name="LaButti K."/>
            <person name="Andreopoulos B."/>
            <person name="Lipzen A."/>
            <person name="Chen C."/>
            <person name="Yan M."/>
            <person name="Daum C."/>
            <person name="Ng V."/>
            <person name="Clum A."/>
            <person name="Steindorff A."/>
            <person name="Ohm R.A."/>
            <person name="Martin F."/>
            <person name="Silar P."/>
            <person name="Natvig D.O."/>
            <person name="Lalanne C."/>
            <person name="Gautier V."/>
            <person name="Ament-Velasquez S.L."/>
            <person name="Kruys A."/>
            <person name="Hutchinson M.I."/>
            <person name="Powell A.J."/>
            <person name="Barry K."/>
            <person name="Miller A.N."/>
            <person name="Grigoriev I.V."/>
            <person name="Debuchy R."/>
            <person name="Gladieux P."/>
            <person name="Hiltunen Thoren M."/>
            <person name="Johannesson H."/>
        </authorList>
    </citation>
    <scope>NUCLEOTIDE SEQUENCE</scope>
    <source>
        <strain evidence="1">CBS 315.58</strain>
    </source>
</reference>
<dbReference type="PANTHER" id="PTHR46082:SF6">
    <property type="entry name" value="AAA+ ATPASE DOMAIN-CONTAINING PROTEIN-RELATED"/>
    <property type="match status" value="1"/>
</dbReference>
<sequence length="382" mass="43037">MDHNPQPSGRYWDTNGRYTFGCSFGDGNTYVLGRMGVHDVVLVLLRAMGKVNAAFTMSSLRASYRNLRIVLLVTICGGVPKTIGSSRAQDGENMFLGDVAISTSMIEYDLGRHSHKNKSWQCYASATAAATAKALLDRYPSADKVLFSTQYSPTPNLSLSGRNFLTLEEQSENSVQDAELEEFINWLPDLTVTPVYSEHPKREERHECDWVFQNQDYHHWRCTDASNALFVVADRCPDFASRCTANVSLQPQKLSRHLLEHRARGELSDNTLIASFFYSDREGDLQRSHISMDLELSSAIEDAAKYIVENANGVFLWVSCRPLTGVQELLHALAVPDDIEGEFILSAEAFNRRIAAKQRHVGETFWRSKKKKVTSISKRKPF</sequence>
<proteinExistence type="predicted"/>
<dbReference type="Proteomes" id="UP001303160">
    <property type="component" value="Unassembled WGS sequence"/>
</dbReference>
<dbReference type="EMBL" id="MU863898">
    <property type="protein sequence ID" value="KAK4202390.1"/>
    <property type="molecule type" value="Genomic_DNA"/>
</dbReference>
<dbReference type="PANTHER" id="PTHR46082">
    <property type="entry name" value="ATP/GTP-BINDING PROTEIN-RELATED"/>
    <property type="match status" value="1"/>
</dbReference>
<dbReference type="AlphaFoldDB" id="A0AAN7AYY4"/>
<name>A0AAN7AYY4_9PEZI</name>
<dbReference type="InterPro" id="IPR035994">
    <property type="entry name" value="Nucleoside_phosphorylase_sf"/>
</dbReference>
<comment type="caution">
    <text evidence="1">The sequence shown here is derived from an EMBL/GenBank/DDBJ whole genome shotgun (WGS) entry which is preliminary data.</text>
</comment>
<dbReference type="InterPro" id="IPR053137">
    <property type="entry name" value="NLR-like"/>
</dbReference>
<evidence type="ECO:0000313" key="2">
    <source>
        <dbReference type="Proteomes" id="UP001303160"/>
    </source>
</evidence>
<evidence type="ECO:0008006" key="3">
    <source>
        <dbReference type="Google" id="ProtNLM"/>
    </source>
</evidence>
<gene>
    <name evidence="1" type="ORF">QBC40DRAFT_321990</name>
</gene>